<evidence type="ECO:0000313" key="5">
    <source>
        <dbReference type="Proteomes" id="UP001149140"/>
    </source>
</evidence>
<organism evidence="4 5">
    <name type="scientific">Solirubrobacter ginsenosidimutans</name>
    <dbReference type="NCBI Taxonomy" id="490573"/>
    <lineage>
        <taxon>Bacteria</taxon>
        <taxon>Bacillati</taxon>
        <taxon>Actinomycetota</taxon>
        <taxon>Thermoleophilia</taxon>
        <taxon>Solirubrobacterales</taxon>
        <taxon>Solirubrobacteraceae</taxon>
        <taxon>Solirubrobacter</taxon>
    </lineage>
</organism>
<dbReference type="InterPro" id="IPR051121">
    <property type="entry name" value="FAH"/>
</dbReference>
<feature type="domain" description="Fumarylacetoacetase-like C-terminal" evidence="3">
    <location>
        <begin position="74"/>
        <end position="279"/>
    </location>
</feature>
<dbReference type="RefSeq" id="WP_270046105.1">
    <property type="nucleotide sequence ID" value="NZ_JAPDOD010000078.1"/>
</dbReference>
<accession>A0A9X3N1D7</accession>
<protein>
    <submittedName>
        <fullName evidence="4">Fumarylacetoacetate hydrolase family protein</fullName>
    </submittedName>
</protein>
<dbReference type="GO" id="GO:0019752">
    <property type="term" value="P:carboxylic acid metabolic process"/>
    <property type="evidence" value="ECO:0007669"/>
    <property type="project" value="UniProtKB-ARBA"/>
</dbReference>
<dbReference type="PANTHER" id="PTHR42796">
    <property type="entry name" value="FUMARYLACETOACETATE HYDROLASE DOMAIN-CONTAINING PROTEIN 2A-RELATED"/>
    <property type="match status" value="1"/>
</dbReference>
<evidence type="ECO:0000256" key="2">
    <source>
        <dbReference type="ARBA" id="ARBA00022723"/>
    </source>
</evidence>
<dbReference type="PANTHER" id="PTHR42796:SF4">
    <property type="entry name" value="FUMARYLACETOACETATE HYDROLASE DOMAIN-CONTAINING PROTEIN 2A"/>
    <property type="match status" value="1"/>
</dbReference>
<dbReference type="SUPFAM" id="SSF56529">
    <property type="entry name" value="FAH"/>
    <property type="match status" value="1"/>
</dbReference>
<name>A0A9X3N1D7_9ACTN</name>
<dbReference type="Pfam" id="PF01557">
    <property type="entry name" value="FAA_hydrolase"/>
    <property type="match status" value="1"/>
</dbReference>
<dbReference type="Gene3D" id="3.90.850.10">
    <property type="entry name" value="Fumarylacetoacetase-like, C-terminal domain"/>
    <property type="match status" value="1"/>
</dbReference>
<dbReference type="EMBL" id="JAPDOD010000078">
    <property type="protein sequence ID" value="MDA0166851.1"/>
    <property type="molecule type" value="Genomic_DNA"/>
</dbReference>
<keyword evidence="2" id="KW-0479">Metal-binding</keyword>
<dbReference type="InterPro" id="IPR011234">
    <property type="entry name" value="Fumarylacetoacetase-like_C"/>
</dbReference>
<dbReference type="GO" id="GO:0016853">
    <property type="term" value="F:isomerase activity"/>
    <property type="evidence" value="ECO:0007669"/>
    <property type="project" value="UniProtKB-ARBA"/>
</dbReference>
<comment type="caution">
    <text evidence="4">The sequence shown here is derived from an EMBL/GenBank/DDBJ whole genome shotgun (WGS) entry which is preliminary data.</text>
</comment>
<dbReference type="InterPro" id="IPR036663">
    <property type="entry name" value="Fumarylacetoacetase_C_sf"/>
</dbReference>
<dbReference type="GO" id="GO:0016787">
    <property type="term" value="F:hydrolase activity"/>
    <property type="evidence" value="ECO:0007669"/>
    <property type="project" value="UniProtKB-KW"/>
</dbReference>
<sequence>MKLASFQAAEGVRPGVVVGDQLVDLAAADRGLHAPWAELLERGELDRVSAIVASGEHRIALDSVRLAPPVQPRKFFAIGLNYADHVAESGQPMPEHMTVFIKASSCVTGPYDPIQRPAVSDFLDYEGELGFVIGRRCRHVKAQDAADVIAGYVIVDDVSVRDWQIQTPQWSLAKSFDTHGPIGPWITTPDELEDPHALGIRTYVNGELRQQSSTDQLIFDCFRQVEILSQACTLEPGDVVATGTPAGIAAAMEGRPWLKPGDRVRVEIDGLGAIENEVVQERITTGERVLAA</sequence>
<dbReference type="GO" id="GO:0046872">
    <property type="term" value="F:metal ion binding"/>
    <property type="evidence" value="ECO:0007669"/>
    <property type="project" value="UniProtKB-KW"/>
</dbReference>
<evidence type="ECO:0000313" key="4">
    <source>
        <dbReference type="EMBL" id="MDA0166851.1"/>
    </source>
</evidence>
<comment type="similarity">
    <text evidence="1">Belongs to the FAH family.</text>
</comment>
<dbReference type="Proteomes" id="UP001149140">
    <property type="component" value="Unassembled WGS sequence"/>
</dbReference>
<keyword evidence="5" id="KW-1185">Reference proteome</keyword>
<evidence type="ECO:0000259" key="3">
    <source>
        <dbReference type="Pfam" id="PF01557"/>
    </source>
</evidence>
<evidence type="ECO:0000256" key="1">
    <source>
        <dbReference type="ARBA" id="ARBA00010211"/>
    </source>
</evidence>
<dbReference type="FunFam" id="3.90.850.10:FF:000002">
    <property type="entry name" value="2-hydroxyhepta-2,4-diene-1,7-dioate isomerase"/>
    <property type="match status" value="1"/>
</dbReference>
<proteinExistence type="inferred from homology"/>
<reference evidence="4" key="1">
    <citation type="submission" date="2022-10" db="EMBL/GenBank/DDBJ databases">
        <title>The WGS of Solirubrobacter ginsenosidimutans DSM 21036.</title>
        <authorList>
            <person name="Jiang Z."/>
        </authorList>
    </citation>
    <scope>NUCLEOTIDE SEQUENCE</scope>
    <source>
        <strain evidence="4">DSM 21036</strain>
    </source>
</reference>
<keyword evidence="4" id="KW-0378">Hydrolase</keyword>
<gene>
    <name evidence="4" type="ORF">OM076_41705</name>
</gene>
<dbReference type="AlphaFoldDB" id="A0A9X3N1D7"/>